<keyword evidence="4" id="KW-0735">Signal-anchor</keyword>
<reference evidence="11" key="1">
    <citation type="submission" date="2025-08" db="UniProtKB">
        <authorList>
            <consortium name="RefSeq"/>
        </authorList>
    </citation>
    <scope>IDENTIFICATION</scope>
</reference>
<accession>A0A6P5PVK2</accession>
<dbReference type="InterPro" id="IPR016187">
    <property type="entry name" value="CTDL_fold"/>
</dbReference>
<dbReference type="RefSeq" id="XP_021020872.1">
    <property type="nucleotide sequence ID" value="XM_021165213.1"/>
</dbReference>
<dbReference type="InterPro" id="IPR001304">
    <property type="entry name" value="C-type_lectin-like"/>
</dbReference>
<keyword evidence="2 8" id="KW-0812">Transmembrane</keyword>
<keyword evidence="6 8" id="KW-0472">Membrane</keyword>
<dbReference type="CDD" id="cd03593">
    <property type="entry name" value="CLECT_NK_receptors_like"/>
    <property type="match status" value="1"/>
</dbReference>
<name>A0A6P5PVK2_MUSCR</name>
<dbReference type="PANTHER" id="PTHR46784">
    <property type="entry name" value="KILLER CELL LECTIN-LIKE RECEPTOR SUBFAMILY B MEMBER 1"/>
    <property type="match status" value="1"/>
</dbReference>
<dbReference type="SUPFAM" id="SSF56436">
    <property type="entry name" value="C-type lectin-like"/>
    <property type="match status" value="1"/>
</dbReference>
<dbReference type="InterPro" id="IPR033992">
    <property type="entry name" value="NKR-like_CTLD"/>
</dbReference>
<keyword evidence="5 8" id="KW-1133">Transmembrane helix</keyword>
<evidence type="ECO:0000256" key="4">
    <source>
        <dbReference type="ARBA" id="ARBA00022968"/>
    </source>
</evidence>
<dbReference type="GO" id="GO:0042269">
    <property type="term" value="P:regulation of natural killer cell mediated cytotoxicity"/>
    <property type="evidence" value="ECO:0007669"/>
    <property type="project" value="TreeGrafter"/>
</dbReference>
<evidence type="ECO:0000256" key="8">
    <source>
        <dbReference type="SAM" id="Phobius"/>
    </source>
</evidence>
<dbReference type="GeneID" id="110296506"/>
<dbReference type="GO" id="GO:0005886">
    <property type="term" value="C:plasma membrane"/>
    <property type="evidence" value="ECO:0007669"/>
    <property type="project" value="Ensembl"/>
</dbReference>
<dbReference type="GO" id="GO:0038023">
    <property type="term" value="F:signaling receptor activity"/>
    <property type="evidence" value="ECO:0007669"/>
    <property type="project" value="Ensembl"/>
</dbReference>
<dbReference type="PANTHER" id="PTHR46784:SF3">
    <property type="entry name" value="KILLER CELL LECTIN-LIKE RECEPTOR SUBFAMILY B MEMBER 1F"/>
    <property type="match status" value="1"/>
</dbReference>
<dbReference type="SMART" id="SM00034">
    <property type="entry name" value="CLECT"/>
    <property type="match status" value="1"/>
</dbReference>
<dbReference type="InterPro" id="IPR016186">
    <property type="entry name" value="C-type_lectin-like/link_sf"/>
</dbReference>
<evidence type="ECO:0000256" key="6">
    <source>
        <dbReference type="ARBA" id="ARBA00023136"/>
    </source>
</evidence>
<keyword evidence="7" id="KW-1015">Disulfide bond</keyword>
<evidence type="ECO:0000259" key="9">
    <source>
        <dbReference type="PROSITE" id="PS50041"/>
    </source>
</evidence>
<dbReference type="InterPro" id="IPR051527">
    <property type="entry name" value="KLR_subfamily_B"/>
</dbReference>
<dbReference type="PROSITE" id="PS50041">
    <property type="entry name" value="C_TYPE_LECTIN_2"/>
    <property type="match status" value="1"/>
</dbReference>
<evidence type="ECO:0000256" key="2">
    <source>
        <dbReference type="ARBA" id="ARBA00022692"/>
    </source>
</evidence>
<gene>
    <name evidence="11" type="primary">LOC110296506</name>
</gene>
<evidence type="ECO:0000313" key="10">
    <source>
        <dbReference type="Proteomes" id="UP000515126"/>
    </source>
</evidence>
<keyword evidence="10" id="KW-1185">Reference proteome</keyword>
<evidence type="ECO:0000256" key="3">
    <source>
        <dbReference type="ARBA" id="ARBA00022734"/>
    </source>
</evidence>
<organism evidence="10 11">
    <name type="scientific">Mus caroli</name>
    <name type="common">Ryukyu mouse</name>
    <name type="synonym">Ricefield mouse</name>
    <dbReference type="NCBI Taxonomy" id="10089"/>
    <lineage>
        <taxon>Eukaryota</taxon>
        <taxon>Metazoa</taxon>
        <taxon>Chordata</taxon>
        <taxon>Craniata</taxon>
        <taxon>Vertebrata</taxon>
        <taxon>Euteleostomi</taxon>
        <taxon>Mammalia</taxon>
        <taxon>Eutheria</taxon>
        <taxon>Euarchontoglires</taxon>
        <taxon>Glires</taxon>
        <taxon>Rodentia</taxon>
        <taxon>Myomorpha</taxon>
        <taxon>Muroidea</taxon>
        <taxon>Muridae</taxon>
        <taxon>Murinae</taxon>
        <taxon>Mus</taxon>
        <taxon>Mus</taxon>
    </lineage>
</organism>
<dbReference type="Pfam" id="PF00059">
    <property type="entry name" value="Lectin_C"/>
    <property type="match status" value="1"/>
</dbReference>
<evidence type="ECO:0000313" key="11">
    <source>
        <dbReference type="RefSeq" id="XP_021020872.1"/>
    </source>
</evidence>
<sequence>MDTSKVHGNVKPFRCPGYKQESSPSFSPDACRCPHWHHLALKFGCAGLILLLLSLIGLSVLVRFLVQKPPIEKCSVAAQENRTELTGRSAILECPRYWHPHWNKCLFVSQISRPWAEGRDACSMEDAILLLIENKEELRFVQNLIKGKEQLFFIGLKYVQKEEIWKWIDGSILNPNLLRITGKDKENSCAIISHTEVFSDSCSSDNHWICQKTLIHV</sequence>
<comment type="subcellular location">
    <subcellularLocation>
        <location evidence="1">Membrane</location>
        <topology evidence="1">Single-pass type II membrane protein</topology>
    </subcellularLocation>
</comment>
<proteinExistence type="predicted"/>
<dbReference type="AlphaFoldDB" id="A0A6P5PVK2"/>
<dbReference type="KEGG" id="mcal:110296506"/>
<feature type="transmembrane region" description="Helical" evidence="8">
    <location>
        <begin position="46"/>
        <end position="66"/>
    </location>
</feature>
<evidence type="ECO:0000256" key="5">
    <source>
        <dbReference type="ARBA" id="ARBA00022989"/>
    </source>
</evidence>
<dbReference type="Proteomes" id="UP000515126">
    <property type="component" value="Chromosome 6"/>
</dbReference>
<dbReference type="GO" id="GO:0009986">
    <property type="term" value="C:cell surface"/>
    <property type="evidence" value="ECO:0007669"/>
    <property type="project" value="Ensembl"/>
</dbReference>
<protein>
    <submittedName>
        <fullName evidence="11">Killer cell lectin-like receptor subfamily B member 1F</fullName>
    </submittedName>
</protein>
<feature type="domain" description="C-type lectin" evidence="9">
    <location>
        <begin position="101"/>
        <end position="211"/>
    </location>
</feature>
<keyword evidence="3" id="KW-0430">Lectin</keyword>
<evidence type="ECO:0000256" key="7">
    <source>
        <dbReference type="ARBA" id="ARBA00023157"/>
    </source>
</evidence>
<dbReference type="GO" id="GO:0030246">
    <property type="term" value="F:carbohydrate binding"/>
    <property type="evidence" value="ECO:0007669"/>
    <property type="project" value="UniProtKB-KW"/>
</dbReference>
<dbReference type="Gene3D" id="3.10.100.10">
    <property type="entry name" value="Mannose-Binding Protein A, subunit A"/>
    <property type="match status" value="1"/>
</dbReference>
<evidence type="ECO:0000256" key="1">
    <source>
        <dbReference type="ARBA" id="ARBA00004606"/>
    </source>
</evidence>